<evidence type="ECO:0000313" key="8">
    <source>
        <dbReference type="Proteomes" id="UP000663832"/>
    </source>
</evidence>
<evidence type="ECO:0000256" key="3">
    <source>
        <dbReference type="ARBA" id="ARBA00023157"/>
    </source>
</evidence>
<dbReference type="Gene3D" id="1.10.530.10">
    <property type="match status" value="1"/>
</dbReference>
<keyword evidence="2" id="KW-0611">Plant defense</keyword>
<dbReference type="InterPro" id="IPR036861">
    <property type="entry name" value="Endochitinase-like_sf"/>
</dbReference>
<dbReference type="OrthoDB" id="5985073at2759"/>
<dbReference type="InterPro" id="IPR023346">
    <property type="entry name" value="Lysozyme-like_dom_sf"/>
</dbReference>
<evidence type="ECO:0000256" key="5">
    <source>
        <dbReference type="SAM" id="MobiDB-lite"/>
    </source>
</evidence>
<dbReference type="SUPFAM" id="SSF57016">
    <property type="entry name" value="Plant lectins/antimicrobial peptides"/>
    <property type="match status" value="2"/>
</dbReference>
<name>A0A813WRI6_9BILA</name>
<proteinExistence type="predicted"/>
<dbReference type="Pfam" id="PF00182">
    <property type="entry name" value="Glyco_hydro_19"/>
    <property type="match status" value="1"/>
</dbReference>
<sequence>MLIIYGLIFNIQCLSTNRFYRSFSDPLQECPDTKMCKSKWGFCGYTEEYCGAGCRSGPCIKGECPDTNMCKSKWGFCGYTEDYCGAGCKSGPCEQGGKSDGSETTASQSSGSVSSASQSGVSGSSASQSGVSGSIINETNFQCAFNTLVSEIRTERFNGLKQSGWHAKNADEAAVFLAHVYHETDGLKTLVEYCAPGCGSNYAESWCDIQAAPEKLYYGRGCFQLSYPCNYYAAGQSLGLDLLNNPDLVAQRQDIAFKTAIWYYQANKMDVPAQEGDFAATTRIINGKLECDGGPGVANQQTRVATYKRIRLCFSLGQPKINPTC</sequence>
<comment type="caution">
    <text evidence="4">Lacks conserved residue(s) required for the propagation of feature annotation.</text>
</comment>
<keyword evidence="3 4" id="KW-1015">Disulfide bond</keyword>
<evidence type="ECO:0000256" key="4">
    <source>
        <dbReference type="PROSITE-ProRule" id="PRU00261"/>
    </source>
</evidence>
<dbReference type="PROSITE" id="PS50941">
    <property type="entry name" value="CHIT_BIND_I_2"/>
    <property type="match status" value="1"/>
</dbReference>
<gene>
    <name evidence="7" type="ORF">QVE165_LOCUS7293</name>
</gene>
<dbReference type="Proteomes" id="UP000663832">
    <property type="component" value="Unassembled WGS sequence"/>
</dbReference>
<feature type="region of interest" description="Disordered" evidence="5">
    <location>
        <begin position="99"/>
        <end position="125"/>
    </location>
</feature>
<evidence type="ECO:0000256" key="2">
    <source>
        <dbReference type="ARBA" id="ARBA00022821"/>
    </source>
</evidence>
<dbReference type="GO" id="GO:0006952">
    <property type="term" value="P:defense response"/>
    <property type="evidence" value="ECO:0007669"/>
    <property type="project" value="UniProtKB-KW"/>
</dbReference>
<dbReference type="GO" id="GO:0016998">
    <property type="term" value="P:cell wall macromolecule catabolic process"/>
    <property type="evidence" value="ECO:0007669"/>
    <property type="project" value="InterPro"/>
</dbReference>
<dbReference type="EMBL" id="CAJNOM010000031">
    <property type="protein sequence ID" value="CAF0859593.1"/>
    <property type="molecule type" value="Genomic_DNA"/>
</dbReference>
<evidence type="ECO:0000256" key="1">
    <source>
        <dbReference type="ARBA" id="ARBA00022669"/>
    </source>
</evidence>
<dbReference type="PANTHER" id="PTHR22595">
    <property type="entry name" value="CHITINASE-RELATED"/>
    <property type="match status" value="1"/>
</dbReference>
<dbReference type="Gene3D" id="3.30.60.10">
    <property type="entry name" value="Endochitinase-like"/>
    <property type="match status" value="2"/>
</dbReference>
<evidence type="ECO:0000259" key="6">
    <source>
        <dbReference type="PROSITE" id="PS50941"/>
    </source>
</evidence>
<dbReference type="GO" id="GO:0051707">
    <property type="term" value="P:response to other organism"/>
    <property type="evidence" value="ECO:0007669"/>
    <property type="project" value="UniProtKB-ARBA"/>
</dbReference>
<dbReference type="GO" id="GO:0008061">
    <property type="term" value="F:chitin binding"/>
    <property type="evidence" value="ECO:0007669"/>
    <property type="project" value="UniProtKB-UniRule"/>
</dbReference>
<organism evidence="7 8">
    <name type="scientific">Adineta steineri</name>
    <dbReference type="NCBI Taxonomy" id="433720"/>
    <lineage>
        <taxon>Eukaryota</taxon>
        <taxon>Metazoa</taxon>
        <taxon>Spiralia</taxon>
        <taxon>Gnathifera</taxon>
        <taxon>Rotifera</taxon>
        <taxon>Eurotatoria</taxon>
        <taxon>Bdelloidea</taxon>
        <taxon>Adinetida</taxon>
        <taxon>Adinetidae</taxon>
        <taxon>Adineta</taxon>
    </lineage>
</organism>
<dbReference type="PANTHER" id="PTHR22595:SF79">
    <property type="entry name" value="CHITINASE 12"/>
    <property type="match status" value="1"/>
</dbReference>
<comment type="caution">
    <text evidence="7">The sequence shown here is derived from an EMBL/GenBank/DDBJ whole genome shotgun (WGS) entry which is preliminary data.</text>
</comment>
<dbReference type="SMART" id="SM00270">
    <property type="entry name" value="ChtBD1"/>
    <property type="match status" value="2"/>
</dbReference>
<reference evidence="7" key="1">
    <citation type="submission" date="2021-02" db="EMBL/GenBank/DDBJ databases">
        <authorList>
            <person name="Nowell W R."/>
        </authorList>
    </citation>
    <scope>NUCLEOTIDE SEQUENCE</scope>
</reference>
<dbReference type="GO" id="GO:0006032">
    <property type="term" value="P:chitin catabolic process"/>
    <property type="evidence" value="ECO:0007669"/>
    <property type="project" value="InterPro"/>
</dbReference>
<dbReference type="CDD" id="cd00325">
    <property type="entry name" value="chitinase_GH19"/>
    <property type="match status" value="1"/>
</dbReference>
<dbReference type="GO" id="GO:0004568">
    <property type="term" value="F:chitinase activity"/>
    <property type="evidence" value="ECO:0007669"/>
    <property type="project" value="InterPro"/>
</dbReference>
<evidence type="ECO:0000313" key="7">
    <source>
        <dbReference type="EMBL" id="CAF0859593.1"/>
    </source>
</evidence>
<protein>
    <recommendedName>
        <fullName evidence="6">Chitin-binding type-1 domain-containing protein</fullName>
    </recommendedName>
</protein>
<dbReference type="InterPro" id="IPR001002">
    <property type="entry name" value="Chitin-bd_1"/>
</dbReference>
<keyword evidence="8" id="KW-1185">Reference proteome</keyword>
<accession>A0A813WRI6</accession>
<dbReference type="CDD" id="cd00035">
    <property type="entry name" value="ChtBD1"/>
    <property type="match status" value="2"/>
</dbReference>
<dbReference type="Gene3D" id="3.30.20.10">
    <property type="entry name" value="Endochitinase, domain 2"/>
    <property type="match status" value="1"/>
</dbReference>
<dbReference type="InterPro" id="IPR000726">
    <property type="entry name" value="Glyco_hydro_19_cat"/>
</dbReference>
<dbReference type="AlphaFoldDB" id="A0A813WRI6"/>
<feature type="domain" description="Chitin-binding type-1" evidence="6">
    <location>
        <begin position="47"/>
        <end position="95"/>
    </location>
</feature>
<feature type="disulfide bond" evidence="4">
    <location>
        <begin position="70"/>
        <end position="84"/>
    </location>
</feature>
<dbReference type="SUPFAM" id="SSF53955">
    <property type="entry name" value="Lysozyme-like"/>
    <property type="match status" value="1"/>
</dbReference>
<keyword evidence="1 4" id="KW-0147">Chitin-binding</keyword>
<feature type="compositionally biased region" description="Low complexity" evidence="5">
    <location>
        <begin position="106"/>
        <end position="125"/>
    </location>
</feature>
<dbReference type="Pfam" id="PF00187">
    <property type="entry name" value="Chitin_bind_1"/>
    <property type="match status" value="2"/>
</dbReference>